<dbReference type="STRING" id="336566.ABB30_00790"/>
<evidence type="ECO:0000313" key="2">
    <source>
        <dbReference type="Proteomes" id="UP000050956"/>
    </source>
</evidence>
<dbReference type="Proteomes" id="UP000050956">
    <property type="component" value="Unassembled WGS sequence"/>
</dbReference>
<proteinExistence type="predicted"/>
<reference evidence="1 2" key="1">
    <citation type="submission" date="2015-05" db="EMBL/GenBank/DDBJ databases">
        <title>Genome sequencing and analysis of members of genus Stenotrophomonas.</title>
        <authorList>
            <person name="Patil P.P."/>
            <person name="Midha S."/>
            <person name="Patil P.B."/>
        </authorList>
    </citation>
    <scope>NUCLEOTIDE SEQUENCE [LARGE SCALE GENOMIC DNA]</scope>
    <source>
        <strain evidence="1 2">DSM 24757</strain>
    </source>
</reference>
<keyword evidence="2" id="KW-1185">Reference proteome</keyword>
<sequence length="341" mass="37867">MNAKDIEILRFYAVSGNRELYFNYLSHKAGNDGYPLLALGVVRNDNAPGATANVFADNQARADGVALGERGWHGFGVDLMRADFALRFKHFEAGRPDLALNLPAKDVQDSHDPIFRQYGINPDGWTPRQLLEAARRHGGDEEAEKVWAMLRDNSFKGVTRLAATTLAVSHQYNDDQLDANAYLEAMGKARNVALGAQSNTDPHRIALDGRYYRFDEKSGGWMQVQDAQRQLHFSSPVTSPETLETLNDLRQLRMDRQQLREQFHPDDPNQHRPIMASPWLVADAEPVQPQAGSHEAELQTAGLPPGCCISRCTGNAWPGLKGSMPWPESPGIRTASAWLAV</sequence>
<comment type="caution">
    <text evidence="1">The sequence shown here is derived from an EMBL/GenBank/DDBJ whole genome shotgun (WGS) entry which is preliminary data.</text>
</comment>
<evidence type="ECO:0008006" key="3">
    <source>
        <dbReference type="Google" id="ProtNLM"/>
    </source>
</evidence>
<accession>A0A0R0DL84</accession>
<organism evidence="1 2">
    <name type="scientific">Stenotrophomonas ginsengisoli</name>
    <dbReference type="NCBI Taxonomy" id="336566"/>
    <lineage>
        <taxon>Bacteria</taxon>
        <taxon>Pseudomonadati</taxon>
        <taxon>Pseudomonadota</taxon>
        <taxon>Gammaproteobacteria</taxon>
        <taxon>Lysobacterales</taxon>
        <taxon>Lysobacteraceae</taxon>
        <taxon>Stenotrophomonas</taxon>
    </lineage>
</organism>
<dbReference type="EMBL" id="LDJM01000003">
    <property type="protein sequence ID" value="KRG79506.1"/>
    <property type="molecule type" value="Genomic_DNA"/>
</dbReference>
<name>A0A0R0DL84_9GAMM</name>
<gene>
    <name evidence="1" type="ORF">ABB30_00790</name>
</gene>
<dbReference type="PATRIC" id="fig|336566.3.peg.1827"/>
<evidence type="ECO:0000313" key="1">
    <source>
        <dbReference type="EMBL" id="KRG79506.1"/>
    </source>
</evidence>
<dbReference type="AlphaFoldDB" id="A0A0R0DL84"/>
<protein>
    <recommendedName>
        <fullName evidence="3">Hemolysin</fullName>
    </recommendedName>
</protein>